<sequence length="305" mass="33663">MSSAIPKEQRIACPTCQGTGYMSIQIPLGSLSLANITQDPSDRKEMTSIRHSLERLDSTFCLDTTSISLKNPQEELKHLQRKLKSVNSVNDDILDALSRISEIVKSNPSHATTTLMATVYRSLSSLLQSRCDQPEALLRLAAEFFEHGRSAQRPELDKLVLAVLAKSCHKCAGVREAAARALAALTGNVSYKPCLRILTSAQASEHKNPEVRAACAAAVKDLLMTGRVARDLLAGGHVADDCRKSVFRTVARFLIDGNSATRTHAKQLIKHLLIHDEFEALFQQVIEPPLYRMIEKEFVALKYSV</sequence>
<keyword evidence="2" id="KW-1185">Reference proteome</keyword>
<reference evidence="1 2" key="1">
    <citation type="journal article" date="2024" name="bioRxiv">
        <title>A reference genome for Trichogramma kaykai: A tiny desert-dwelling parasitoid wasp with competing sex-ratio distorters.</title>
        <authorList>
            <person name="Culotta J."/>
            <person name="Lindsey A.R."/>
        </authorList>
    </citation>
    <scope>NUCLEOTIDE SEQUENCE [LARGE SCALE GENOMIC DNA]</scope>
    <source>
        <strain evidence="1 2">KSX58</strain>
    </source>
</reference>
<dbReference type="EMBL" id="JBJJXI010000120">
    <property type="protein sequence ID" value="KAL3390314.1"/>
    <property type="molecule type" value="Genomic_DNA"/>
</dbReference>
<evidence type="ECO:0000313" key="2">
    <source>
        <dbReference type="Proteomes" id="UP001627154"/>
    </source>
</evidence>
<dbReference type="InterPro" id="IPR011989">
    <property type="entry name" value="ARM-like"/>
</dbReference>
<accession>A0ABD2WB60</accession>
<proteinExistence type="predicted"/>
<comment type="caution">
    <text evidence="1">The sequence shown here is derived from an EMBL/GenBank/DDBJ whole genome shotgun (WGS) entry which is preliminary data.</text>
</comment>
<dbReference type="AlphaFoldDB" id="A0ABD2WB60"/>
<gene>
    <name evidence="1" type="ORF">TKK_014847</name>
</gene>
<organism evidence="1 2">
    <name type="scientific">Trichogramma kaykai</name>
    <dbReference type="NCBI Taxonomy" id="54128"/>
    <lineage>
        <taxon>Eukaryota</taxon>
        <taxon>Metazoa</taxon>
        <taxon>Ecdysozoa</taxon>
        <taxon>Arthropoda</taxon>
        <taxon>Hexapoda</taxon>
        <taxon>Insecta</taxon>
        <taxon>Pterygota</taxon>
        <taxon>Neoptera</taxon>
        <taxon>Endopterygota</taxon>
        <taxon>Hymenoptera</taxon>
        <taxon>Apocrita</taxon>
        <taxon>Proctotrupomorpha</taxon>
        <taxon>Chalcidoidea</taxon>
        <taxon>Trichogrammatidae</taxon>
        <taxon>Trichogramma</taxon>
    </lineage>
</organism>
<dbReference type="SUPFAM" id="SSF48371">
    <property type="entry name" value="ARM repeat"/>
    <property type="match status" value="1"/>
</dbReference>
<name>A0ABD2WB60_9HYME</name>
<dbReference type="InterPro" id="IPR016024">
    <property type="entry name" value="ARM-type_fold"/>
</dbReference>
<evidence type="ECO:0008006" key="3">
    <source>
        <dbReference type="Google" id="ProtNLM"/>
    </source>
</evidence>
<dbReference type="PANTHER" id="PTHR21567">
    <property type="entry name" value="CLASP"/>
    <property type="match status" value="1"/>
</dbReference>
<dbReference type="Proteomes" id="UP001627154">
    <property type="component" value="Unassembled WGS sequence"/>
</dbReference>
<evidence type="ECO:0000313" key="1">
    <source>
        <dbReference type="EMBL" id="KAL3390314.1"/>
    </source>
</evidence>
<protein>
    <recommendedName>
        <fullName evidence="3">TOG domain-containing protein</fullName>
    </recommendedName>
</protein>
<dbReference type="Gene3D" id="1.25.10.10">
    <property type="entry name" value="Leucine-rich Repeat Variant"/>
    <property type="match status" value="1"/>
</dbReference>